<sequence length="80" mass="8304">MSQKDGAALGILTITPSEASIIAADIAVKAGDIKLGFLDRFSGSLVVIGEISSVESAVKQVTIGLERILHFSVTPAITYT</sequence>
<dbReference type="GO" id="GO:0031469">
    <property type="term" value="C:bacterial microcompartment"/>
    <property type="evidence" value="ECO:0007669"/>
    <property type="project" value="UniProtKB-SubCell"/>
</dbReference>
<keyword evidence="5" id="KW-1185">Reference proteome</keyword>
<dbReference type="Pfam" id="PF00936">
    <property type="entry name" value="BMC"/>
    <property type="match status" value="1"/>
</dbReference>
<dbReference type="PATRIC" id="fig|1423796.3.peg.1610"/>
<evidence type="ECO:0000256" key="1">
    <source>
        <dbReference type="ARBA" id="ARBA00024322"/>
    </source>
</evidence>
<dbReference type="EMBL" id="AYYI01000042">
    <property type="protein sequence ID" value="KRM97326.1"/>
    <property type="molecule type" value="Genomic_DNA"/>
</dbReference>
<name>A0A0R2CZ93_9LACO</name>
<protein>
    <recommendedName>
        <fullName evidence="3">Bacterial microcompartment domain-containing protein</fullName>
    </recommendedName>
</protein>
<reference evidence="4 5" key="1">
    <citation type="journal article" date="2015" name="Genome Announc.">
        <title>Expanding the biotechnology potential of lactobacilli through comparative genomics of 213 strains and associated genera.</title>
        <authorList>
            <person name="Sun Z."/>
            <person name="Harris H.M."/>
            <person name="McCann A."/>
            <person name="Guo C."/>
            <person name="Argimon S."/>
            <person name="Zhang W."/>
            <person name="Yang X."/>
            <person name="Jeffery I.B."/>
            <person name="Cooney J.C."/>
            <person name="Kagawa T.F."/>
            <person name="Liu W."/>
            <person name="Song Y."/>
            <person name="Salvetti E."/>
            <person name="Wrobel A."/>
            <person name="Rasinkangas P."/>
            <person name="Parkhill J."/>
            <person name="Rea M.C."/>
            <person name="O'Sullivan O."/>
            <person name="Ritari J."/>
            <person name="Douillard F.P."/>
            <person name="Paul Ross R."/>
            <person name="Yang R."/>
            <person name="Briner A.E."/>
            <person name="Felis G.E."/>
            <person name="de Vos W.M."/>
            <person name="Barrangou R."/>
            <person name="Klaenhammer T.R."/>
            <person name="Caufield P.W."/>
            <person name="Cui Y."/>
            <person name="Zhang H."/>
            <person name="O'Toole P.W."/>
        </authorList>
    </citation>
    <scope>NUCLEOTIDE SEQUENCE [LARGE SCALE GENOMIC DNA]</scope>
    <source>
        <strain evidence="4 5">DSM 20253</strain>
    </source>
</reference>
<gene>
    <name evidence="4" type="ORF">FC24_GL001582</name>
</gene>
<evidence type="ECO:0000313" key="4">
    <source>
        <dbReference type="EMBL" id="KRM97326.1"/>
    </source>
</evidence>
<evidence type="ECO:0000259" key="3">
    <source>
        <dbReference type="SMART" id="SM00877"/>
    </source>
</evidence>
<feature type="domain" description="Bacterial microcompartment" evidence="3">
    <location>
        <begin position="7"/>
        <end position="77"/>
    </location>
</feature>
<dbReference type="SMART" id="SM00877">
    <property type="entry name" value="BMC"/>
    <property type="match status" value="1"/>
</dbReference>
<evidence type="ECO:0000313" key="5">
    <source>
        <dbReference type="Proteomes" id="UP000051638"/>
    </source>
</evidence>
<dbReference type="Proteomes" id="UP000051638">
    <property type="component" value="Unassembled WGS sequence"/>
</dbReference>
<dbReference type="InterPro" id="IPR009307">
    <property type="entry name" value="EutS/PduU/CutR"/>
</dbReference>
<dbReference type="InterPro" id="IPR037233">
    <property type="entry name" value="CcmK-like_sf"/>
</dbReference>
<dbReference type="PANTHER" id="PTHR40449:SF2">
    <property type="entry name" value="BACTERIAL MICROCOMPARTMENT SHELL PROTEIN EUTS"/>
    <property type="match status" value="1"/>
</dbReference>
<accession>A0A0R2CZ93</accession>
<dbReference type="SUPFAM" id="SSF143414">
    <property type="entry name" value="CcmK-like"/>
    <property type="match status" value="1"/>
</dbReference>
<dbReference type="InterPro" id="IPR000249">
    <property type="entry name" value="BMC_dom"/>
</dbReference>
<comment type="caution">
    <text evidence="4">The sequence shown here is derived from an EMBL/GenBank/DDBJ whole genome shotgun (WGS) entry which is preliminary data.</text>
</comment>
<proteinExistence type="predicted"/>
<keyword evidence="2" id="KW-1283">Bacterial microcompartment</keyword>
<comment type="subcellular location">
    <subcellularLocation>
        <location evidence="1">Bacterial microcompartment</location>
    </subcellularLocation>
</comment>
<dbReference type="AlphaFoldDB" id="A0A0R2CZ93"/>
<dbReference type="STRING" id="1423796.FC24_GL001582"/>
<organism evidence="4 5">
    <name type="scientific">Loigolactobacillus rennini DSM 20253</name>
    <dbReference type="NCBI Taxonomy" id="1423796"/>
    <lineage>
        <taxon>Bacteria</taxon>
        <taxon>Bacillati</taxon>
        <taxon>Bacillota</taxon>
        <taxon>Bacilli</taxon>
        <taxon>Lactobacillales</taxon>
        <taxon>Lactobacillaceae</taxon>
        <taxon>Loigolactobacillus</taxon>
    </lineage>
</organism>
<dbReference type="Gene3D" id="3.30.70.1710">
    <property type="match status" value="1"/>
</dbReference>
<dbReference type="PANTHER" id="PTHR40449">
    <property type="entry name" value="ETHANOLAMINE UTILIZATION PROTEIN EUTS"/>
    <property type="match status" value="1"/>
</dbReference>
<evidence type="ECO:0000256" key="2">
    <source>
        <dbReference type="ARBA" id="ARBA00024446"/>
    </source>
</evidence>